<evidence type="ECO:0000256" key="4">
    <source>
        <dbReference type="ARBA" id="ARBA00022801"/>
    </source>
</evidence>
<feature type="compositionally biased region" description="Basic and acidic residues" evidence="8">
    <location>
        <begin position="368"/>
        <end position="381"/>
    </location>
</feature>
<feature type="transmembrane region" description="Helical" evidence="9">
    <location>
        <begin position="288"/>
        <end position="311"/>
    </location>
</feature>
<keyword evidence="6 9" id="KW-1133">Transmembrane helix</keyword>
<evidence type="ECO:0000256" key="6">
    <source>
        <dbReference type="ARBA" id="ARBA00022989"/>
    </source>
</evidence>
<evidence type="ECO:0000256" key="1">
    <source>
        <dbReference type="ARBA" id="ARBA00004477"/>
    </source>
</evidence>
<keyword evidence="7 9" id="KW-0472">Membrane</keyword>
<dbReference type="PANTHER" id="PTHR12174">
    <property type="entry name" value="SIGNAL PEPTIDE PEPTIDASE"/>
    <property type="match status" value="1"/>
</dbReference>
<dbReference type="Proteomes" id="UP001222932">
    <property type="component" value="Unassembled WGS sequence"/>
</dbReference>
<comment type="similarity">
    <text evidence="2">Belongs to the peptidase A22B family.</text>
</comment>
<evidence type="ECO:0000256" key="9">
    <source>
        <dbReference type="SAM" id="Phobius"/>
    </source>
</evidence>
<evidence type="ECO:0000313" key="10">
    <source>
        <dbReference type="EMBL" id="GMK59525.1"/>
    </source>
</evidence>
<feature type="transmembrane region" description="Helical" evidence="9">
    <location>
        <begin position="176"/>
        <end position="195"/>
    </location>
</feature>
<dbReference type="GO" id="GO:0006465">
    <property type="term" value="P:signal peptide processing"/>
    <property type="evidence" value="ECO:0007669"/>
    <property type="project" value="TreeGrafter"/>
</dbReference>
<keyword evidence="5" id="KW-0256">Endoplasmic reticulum</keyword>
<evidence type="ECO:0000256" key="3">
    <source>
        <dbReference type="ARBA" id="ARBA00022692"/>
    </source>
</evidence>
<dbReference type="GO" id="GO:0098554">
    <property type="term" value="C:cytoplasmic side of endoplasmic reticulum membrane"/>
    <property type="evidence" value="ECO:0007669"/>
    <property type="project" value="TreeGrafter"/>
</dbReference>
<comment type="caution">
    <text evidence="10">The sequence shown here is derived from an EMBL/GenBank/DDBJ whole genome shotgun (WGS) entry which is preliminary data.</text>
</comment>
<evidence type="ECO:0000256" key="7">
    <source>
        <dbReference type="ARBA" id="ARBA00023136"/>
    </source>
</evidence>
<dbReference type="SMART" id="SM00730">
    <property type="entry name" value="PSN"/>
    <property type="match status" value="1"/>
</dbReference>
<dbReference type="InterPro" id="IPR007369">
    <property type="entry name" value="Peptidase_A22B_SPP"/>
</dbReference>
<feature type="transmembrane region" description="Helical" evidence="9">
    <location>
        <begin position="244"/>
        <end position="267"/>
    </location>
</feature>
<dbReference type="InterPro" id="IPR006639">
    <property type="entry name" value="Preselin/SPP"/>
</dbReference>
<evidence type="ECO:0000256" key="8">
    <source>
        <dbReference type="SAM" id="MobiDB-lite"/>
    </source>
</evidence>
<gene>
    <name evidence="10" type="ORF">CspeluHIS016_0801310</name>
</gene>
<feature type="transmembrane region" description="Helical" evidence="9">
    <location>
        <begin position="150"/>
        <end position="170"/>
    </location>
</feature>
<feature type="region of interest" description="Disordered" evidence="8">
    <location>
        <begin position="368"/>
        <end position="434"/>
    </location>
</feature>
<dbReference type="GO" id="GO:0033619">
    <property type="term" value="P:membrane protein proteolysis"/>
    <property type="evidence" value="ECO:0007669"/>
    <property type="project" value="TreeGrafter"/>
</dbReference>
<reference evidence="10" key="1">
    <citation type="journal article" date="2023" name="BMC Genomics">
        <title>Chromosome-level genome assemblies of Cutaneotrichosporon spp. (Trichosporonales, Basidiomycota) reveal imbalanced evolution between nucleotide sequences and chromosome synteny.</title>
        <authorList>
            <person name="Kobayashi Y."/>
            <person name="Kayamori A."/>
            <person name="Aoki K."/>
            <person name="Shiwa Y."/>
            <person name="Matsutani M."/>
            <person name="Fujita N."/>
            <person name="Sugita T."/>
            <person name="Iwasaki W."/>
            <person name="Tanaka N."/>
            <person name="Takashima M."/>
        </authorList>
    </citation>
    <scope>NUCLEOTIDE SEQUENCE</scope>
    <source>
        <strain evidence="10">HIS016</strain>
    </source>
</reference>
<feature type="compositionally biased region" description="Basic residues" evidence="8">
    <location>
        <begin position="423"/>
        <end position="434"/>
    </location>
</feature>
<keyword evidence="4" id="KW-0378">Hydrolase</keyword>
<evidence type="ECO:0000256" key="2">
    <source>
        <dbReference type="ARBA" id="ARBA00006859"/>
    </source>
</evidence>
<sequence>MSEHLASFATLGAQALVPIAVGSFQSLRIPAPVRARKRAARRARINLELEEDEDDILDENEGETLTLADSILFPILGSVALLGLWALITYVEPWTLNIIIGCYFSVISGVAVQNTLSGIFHFLFRSVGLGGPTYHLRLSAGIKQIAHMPLRRASLFALPFALALPAAYIALGRPYLVSNALALCLATGALALLRLDGFPTAFLLLSLLLAYDVFWVFYTPVMVAVAKGIDAPIKLLAPKADKTFAMLGLGDVVIPGLLVALCLRFDLARRAAANPKEDVGPRSSFSKPYFSSAIASYIAGLGATIAAMLHSGKPQPALLYLSPACIAGPLLTAAILGETKLLWSWRDEEEEEKDDTIEAPSQVAMMARKEAKAKAAAKEAEAEAAAVEQNGDEPGQDTLVEPQPQDDSWMDGAGVGGNEGPRTRRSKRKGGQRK</sequence>
<feature type="transmembrane region" description="Helical" evidence="9">
    <location>
        <begin position="317"/>
        <end position="336"/>
    </location>
</feature>
<comment type="subcellular location">
    <subcellularLocation>
        <location evidence="1">Endoplasmic reticulum membrane</location>
        <topology evidence="1">Multi-pass membrane protein</topology>
    </subcellularLocation>
</comment>
<organism evidence="10 11">
    <name type="scientific">Cutaneotrichosporon spelunceum</name>
    <dbReference type="NCBI Taxonomy" id="1672016"/>
    <lineage>
        <taxon>Eukaryota</taxon>
        <taxon>Fungi</taxon>
        <taxon>Dikarya</taxon>
        <taxon>Basidiomycota</taxon>
        <taxon>Agaricomycotina</taxon>
        <taxon>Tremellomycetes</taxon>
        <taxon>Trichosporonales</taxon>
        <taxon>Trichosporonaceae</taxon>
        <taxon>Cutaneotrichosporon</taxon>
    </lineage>
</organism>
<dbReference type="PANTHER" id="PTHR12174:SF23">
    <property type="entry name" value="MINOR HISTOCOMPATIBILITY ANTIGEN H13"/>
    <property type="match status" value="1"/>
</dbReference>
<name>A0AAD3YDS4_9TREE</name>
<dbReference type="Pfam" id="PF04258">
    <property type="entry name" value="Peptidase_A22B"/>
    <property type="match status" value="1"/>
</dbReference>
<protein>
    <recommendedName>
        <fullName evidence="12">Peptidase A22B, signal peptide peptidase</fullName>
    </recommendedName>
</protein>
<dbReference type="AlphaFoldDB" id="A0AAD3YDS4"/>
<evidence type="ECO:0008006" key="12">
    <source>
        <dbReference type="Google" id="ProtNLM"/>
    </source>
</evidence>
<dbReference type="GO" id="GO:0098553">
    <property type="term" value="C:lumenal side of endoplasmic reticulum membrane"/>
    <property type="evidence" value="ECO:0007669"/>
    <property type="project" value="TreeGrafter"/>
</dbReference>
<accession>A0AAD3YDS4</accession>
<feature type="transmembrane region" description="Helical" evidence="9">
    <location>
        <begin position="202"/>
        <end position="224"/>
    </location>
</feature>
<dbReference type="EMBL" id="BTCM01000008">
    <property type="protein sequence ID" value="GMK59525.1"/>
    <property type="molecule type" value="Genomic_DNA"/>
</dbReference>
<evidence type="ECO:0000313" key="11">
    <source>
        <dbReference type="Proteomes" id="UP001222932"/>
    </source>
</evidence>
<evidence type="ECO:0000256" key="5">
    <source>
        <dbReference type="ARBA" id="ARBA00022824"/>
    </source>
</evidence>
<feature type="transmembrane region" description="Helical" evidence="9">
    <location>
        <begin position="95"/>
        <end position="112"/>
    </location>
</feature>
<proteinExistence type="inferred from homology"/>
<dbReference type="GO" id="GO:0042500">
    <property type="term" value="F:aspartic endopeptidase activity, intramembrane cleaving"/>
    <property type="evidence" value="ECO:0007669"/>
    <property type="project" value="InterPro"/>
</dbReference>
<reference evidence="10" key="2">
    <citation type="submission" date="2023-06" db="EMBL/GenBank/DDBJ databases">
        <authorList>
            <person name="Kobayashi Y."/>
            <person name="Kayamori A."/>
            <person name="Aoki K."/>
            <person name="Shiwa Y."/>
            <person name="Fujita N."/>
            <person name="Sugita T."/>
            <person name="Iwasaki W."/>
            <person name="Tanaka N."/>
            <person name="Takashima M."/>
        </authorList>
    </citation>
    <scope>NUCLEOTIDE SEQUENCE</scope>
    <source>
        <strain evidence="10">HIS016</strain>
    </source>
</reference>
<keyword evidence="11" id="KW-1185">Reference proteome</keyword>
<keyword evidence="3 9" id="KW-0812">Transmembrane</keyword>
<feature type="transmembrane region" description="Helical" evidence="9">
    <location>
        <begin position="71"/>
        <end position="88"/>
    </location>
</feature>